<dbReference type="Gene3D" id="3.30.2310.20">
    <property type="entry name" value="RelE-like"/>
    <property type="match status" value="1"/>
</dbReference>
<sequence>MIKSFGDKETENVFYDGKSKKLPSDILSRAAKILDRINAADTTDFLRLPPSQRPHKFFGCLEGFWSISINMQWRIIFWFEESDAFDVEIVDYH</sequence>
<dbReference type="EMBL" id="CP035108">
    <property type="protein sequence ID" value="QAR32267.1"/>
    <property type="molecule type" value="Genomic_DNA"/>
</dbReference>
<evidence type="ECO:0008006" key="3">
    <source>
        <dbReference type="Google" id="ProtNLM"/>
    </source>
</evidence>
<dbReference type="SUPFAM" id="SSF143011">
    <property type="entry name" value="RelE-like"/>
    <property type="match status" value="1"/>
</dbReference>
<dbReference type="InterPro" id="IPR007711">
    <property type="entry name" value="HigB-1"/>
</dbReference>
<dbReference type="PANTHER" id="PTHR40266:SF2">
    <property type="entry name" value="TOXIN HIGB-1"/>
    <property type="match status" value="1"/>
</dbReference>
<proteinExistence type="predicted"/>
<organism evidence="1 2">
    <name type="scientific">Geovibrio thiophilus</name>
    <dbReference type="NCBI Taxonomy" id="139438"/>
    <lineage>
        <taxon>Bacteria</taxon>
        <taxon>Pseudomonadati</taxon>
        <taxon>Deferribacterota</taxon>
        <taxon>Deferribacteres</taxon>
        <taxon>Deferribacterales</taxon>
        <taxon>Geovibrionaceae</taxon>
        <taxon>Geovibrio</taxon>
    </lineage>
</organism>
<evidence type="ECO:0000313" key="2">
    <source>
        <dbReference type="Proteomes" id="UP000287502"/>
    </source>
</evidence>
<dbReference type="Proteomes" id="UP000287502">
    <property type="component" value="Chromosome"/>
</dbReference>
<accession>A0A3R5YY27</accession>
<keyword evidence="2" id="KW-1185">Reference proteome</keyword>
<dbReference type="OrthoDB" id="9801102at2"/>
<dbReference type="AlphaFoldDB" id="A0A3R5YY27"/>
<reference evidence="1 2" key="1">
    <citation type="submission" date="2019-01" db="EMBL/GenBank/DDBJ databases">
        <title>Geovibrio thiophilus DSM 11263, complete genome.</title>
        <authorList>
            <person name="Spring S."/>
            <person name="Bunk B."/>
            <person name="Sproer C."/>
        </authorList>
    </citation>
    <scope>NUCLEOTIDE SEQUENCE [LARGE SCALE GENOMIC DNA]</scope>
    <source>
        <strain evidence="1 2">DSM 11263</strain>
    </source>
</reference>
<dbReference type="KEGG" id="gtl:EP073_02295"/>
<gene>
    <name evidence="1" type="ORF">EP073_02295</name>
</gene>
<dbReference type="PANTHER" id="PTHR40266">
    <property type="entry name" value="TOXIN HIGB-1"/>
    <property type="match status" value="1"/>
</dbReference>
<name>A0A3R5YY27_9BACT</name>
<dbReference type="RefSeq" id="WP_128465554.1">
    <property type="nucleotide sequence ID" value="NZ_CP035108.1"/>
</dbReference>
<protein>
    <recommendedName>
        <fullName evidence="3">Plasmid maintenance system killer</fullName>
    </recommendedName>
</protein>
<evidence type="ECO:0000313" key="1">
    <source>
        <dbReference type="EMBL" id="QAR32267.1"/>
    </source>
</evidence>
<dbReference type="InterPro" id="IPR035093">
    <property type="entry name" value="RelE/ParE_toxin_dom_sf"/>
</dbReference>
<dbReference type="Pfam" id="PF05015">
    <property type="entry name" value="HigB-like_toxin"/>
    <property type="match status" value="1"/>
</dbReference>